<gene>
    <name evidence="1" type="ORF">BKD09_19300</name>
</gene>
<dbReference type="EMBL" id="CP017637">
    <property type="protein sequence ID" value="APG10479.1"/>
    <property type="molecule type" value="Genomic_DNA"/>
</dbReference>
<dbReference type="Proteomes" id="UP000181962">
    <property type="component" value="Chromosome"/>
</dbReference>
<proteinExistence type="predicted"/>
<reference evidence="1 2" key="1">
    <citation type="submission" date="2016-11" db="EMBL/GenBank/DDBJ databases">
        <title>Complete Genome Sequence of Bradyrhizobium sp. strain J5, an isolated from soybean nodule in Hokkaido.</title>
        <authorList>
            <person name="Kanehara K."/>
        </authorList>
    </citation>
    <scope>NUCLEOTIDE SEQUENCE [LARGE SCALE GENOMIC DNA]</scope>
    <source>
        <strain evidence="1 2">J5</strain>
    </source>
</reference>
<dbReference type="AlphaFoldDB" id="A0A1L3FAZ2"/>
<protein>
    <submittedName>
        <fullName evidence="1">Uncharacterized protein</fullName>
    </submittedName>
</protein>
<evidence type="ECO:0000313" key="2">
    <source>
        <dbReference type="Proteomes" id="UP000181962"/>
    </source>
</evidence>
<evidence type="ECO:0000313" key="1">
    <source>
        <dbReference type="EMBL" id="APG10479.1"/>
    </source>
</evidence>
<accession>A0A1L3FAZ2</accession>
<organism evidence="1 2">
    <name type="scientific">Bradyrhizobium japonicum</name>
    <dbReference type="NCBI Taxonomy" id="375"/>
    <lineage>
        <taxon>Bacteria</taxon>
        <taxon>Pseudomonadati</taxon>
        <taxon>Pseudomonadota</taxon>
        <taxon>Alphaproteobacteria</taxon>
        <taxon>Hyphomicrobiales</taxon>
        <taxon>Nitrobacteraceae</taxon>
        <taxon>Bradyrhizobium</taxon>
    </lineage>
</organism>
<name>A0A1L3FAZ2_BRAJP</name>
<sequence>MSEAVLFPQGHPRARVDEVHAKAFRNLEGSICDLDRMAEITEELVADWGQDVIRLCLSLFTPFLCAQVIHRAMATNPVLFVNKRRQIGSRAVGSAPIHSAGAERSAGGRPPAARAPCRAWEGAATIGAPGSLNRVTCGVRSNGKGRRVVPAPIAD</sequence>